<dbReference type="InterPro" id="IPR053197">
    <property type="entry name" value="F-box_SCFL_complex_component"/>
</dbReference>
<keyword evidence="4" id="KW-1185">Reference proteome</keyword>
<dbReference type="InterPro" id="IPR001810">
    <property type="entry name" value="F-box_dom"/>
</dbReference>
<name>A0A811MWC8_9POAL</name>
<dbReference type="PANTHER" id="PTHR34223">
    <property type="entry name" value="OS11G0201299 PROTEIN"/>
    <property type="match status" value="1"/>
</dbReference>
<accession>A0A811MWC8</accession>
<sequence>MPDDMLLLIVCRFLLKHSVEACLSTTCSTECPSDPDATGDMSGDPRVPGDMCRINALPDDILLLILSYLNARQVVQTCVLSLQWRNLWRSVPRINATPDEFEDMSDEYGEYTVLFKEFLNRFLMLRNPVALDEFELWYDMPWDSDDYSEDANLWICHALHCNARSIMVWVRDNSLRLDPVVFLPGRFLRRLHLTSVILPPGFFCQLGTGCKALKYLILHTCDISDVEITSKTLKVLTMGIDCHYTFEEQCSISIPSLVHLNYFTYRRIPLLKNMKSLERAFAVLNTYHTEVDDIRQFLKSITGITDLNFSYNRHMLNMGNIQWCPKFNNLTTLTLSQWCLHPDFYPLIVFLQNSPSLENLTLKLRGVGHTHQRFIGELEERSFSCEHLDSVDIVCWGVQELDPVLDNLVELLTENGIEPDEIHISISQ</sequence>
<dbReference type="SMART" id="SM00256">
    <property type="entry name" value="FBOX"/>
    <property type="match status" value="1"/>
</dbReference>
<dbReference type="Proteomes" id="UP000604825">
    <property type="component" value="Unassembled WGS sequence"/>
</dbReference>
<dbReference type="Gene3D" id="1.20.1280.50">
    <property type="match status" value="1"/>
</dbReference>
<proteinExistence type="predicted"/>
<organism evidence="3 4">
    <name type="scientific">Miscanthus lutarioriparius</name>
    <dbReference type="NCBI Taxonomy" id="422564"/>
    <lineage>
        <taxon>Eukaryota</taxon>
        <taxon>Viridiplantae</taxon>
        <taxon>Streptophyta</taxon>
        <taxon>Embryophyta</taxon>
        <taxon>Tracheophyta</taxon>
        <taxon>Spermatophyta</taxon>
        <taxon>Magnoliopsida</taxon>
        <taxon>Liliopsida</taxon>
        <taxon>Poales</taxon>
        <taxon>Poaceae</taxon>
        <taxon>PACMAD clade</taxon>
        <taxon>Panicoideae</taxon>
        <taxon>Andropogonodae</taxon>
        <taxon>Andropogoneae</taxon>
        <taxon>Saccharinae</taxon>
        <taxon>Miscanthus</taxon>
    </lineage>
</organism>
<dbReference type="SUPFAM" id="SSF52047">
    <property type="entry name" value="RNI-like"/>
    <property type="match status" value="1"/>
</dbReference>
<protein>
    <recommendedName>
        <fullName evidence="2">F-box domain-containing protein</fullName>
    </recommendedName>
</protein>
<comment type="caution">
    <text evidence="3">The sequence shown here is derived from an EMBL/GenBank/DDBJ whole genome shotgun (WGS) entry which is preliminary data.</text>
</comment>
<feature type="chain" id="PRO_5033053525" description="F-box domain-containing protein" evidence="1">
    <location>
        <begin position="22"/>
        <end position="428"/>
    </location>
</feature>
<reference evidence="3" key="1">
    <citation type="submission" date="2020-10" db="EMBL/GenBank/DDBJ databases">
        <authorList>
            <person name="Han B."/>
            <person name="Lu T."/>
            <person name="Zhao Q."/>
            <person name="Huang X."/>
            <person name="Zhao Y."/>
        </authorList>
    </citation>
    <scope>NUCLEOTIDE SEQUENCE</scope>
</reference>
<dbReference type="InterPro" id="IPR036047">
    <property type="entry name" value="F-box-like_dom_sf"/>
</dbReference>
<gene>
    <name evidence="3" type="ORF">NCGR_LOCUS8074</name>
</gene>
<dbReference type="Pfam" id="PF00646">
    <property type="entry name" value="F-box"/>
    <property type="match status" value="1"/>
</dbReference>
<keyword evidence="1" id="KW-0732">Signal</keyword>
<dbReference type="Pfam" id="PF23622">
    <property type="entry name" value="LRR_At1g61320_AtMIF1"/>
    <property type="match status" value="1"/>
</dbReference>
<evidence type="ECO:0000256" key="1">
    <source>
        <dbReference type="SAM" id="SignalP"/>
    </source>
</evidence>
<dbReference type="PROSITE" id="PS50181">
    <property type="entry name" value="FBOX"/>
    <property type="match status" value="1"/>
</dbReference>
<evidence type="ECO:0000313" key="3">
    <source>
        <dbReference type="EMBL" id="CAD6212266.1"/>
    </source>
</evidence>
<dbReference type="Gene3D" id="3.80.10.10">
    <property type="entry name" value="Ribonuclease Inhibitor"/>
    <property type="match status" value="1"/>
</dbReference>
<dbReference type="PANTHER" id="PTHR34223:SF26">
    <property type="entry name" value="OS02G0188900 PROTEIN"/>
    <property type="match status" value="1"/>
</dbReference>
<feature type="signal peptide" evidence="1">
    <location>
        <begin position="1"/>
        <end position="21"/>
    </location>
</feature>
<dbReference type="OrthoDB" id="614848at2759"/>
<dbReference type="AlphaFoldDB" id="A0A811MWC8"/>
<dbReference type="SUPFAM" id="SSF81383">
    <property type="entry name" value="F-box domain"/>
    <property type="match status" value="1"/>
</dbReference>
<dbReference type="EMBL" id="CAJGYO010000002">
    <property type="protein sequence ID" value="CAD6212266.1"/>
    <property type="molecule type" value="Genomic_DNA"/>
</dbReference>
<dbReference type="InterPro" id="IPR055357">
    <property type="entry name" value="LRR_At1g61320_AtMIF1"/>
</dbReference>
<dbReference type="InterPro" id="IPR032675">
    <property type="entry name" value="LRR_dom_sf"/>
</dbReference>
<feature type="domain" description="F-box" evidence="2">
    <location>
        <begin position="51"/>
        <end position="104"/>
    </location>
</feature>
<evidence type="ECO:0000259" key="2">
    <source>
        <dbReference type="PROSITE" id="PS50181"/>
    </source>
</evidence>
<evidence type="ECO:0000313" key="4">
    <source>
        <dbReference type="Proteomes" id="UP000604825"/>
    </source>
</evidence>